<keyword evidence="3" id="KW-0143">Chaperone</keyword>
<dbReference type="CDD" id="cd01789">
    <property type="entry name" value="Ubl_TBCB"/>
    <property type="match status" value="1"/>
</dbReference>
<keyword evidence="2" id="KW-0963">Cytoplasm</keyword>
<dbReference type="InterPro" id="IPR029071">
    <property type="entry name" value="Ubiquitin-like_domsf"/>
</dbReference>
<evidence type="ECO:0000259" key="5">
    <source>
        <dbReference type="PROSITE" id="PS50245"/>
    </source>
</evidence>
<dbReference type="EMBL" id="QEAQ01000098">
    <property type="protein sequence ID" value="TPX55706.1"/>
    <property type="molecule type" value="Genomic_DNA"/>
</dbReference>
<accession>A0A507DVX1</accession>
<sequence>MLLNTGSNPIVTLFVSSEGAASERRFDKSLTIERFKERLEPITGVPVGTMKISLYTAQDQLVGTLDDDEKMLGYYPVADFMRVEVVDLNPRRTKNAYNDVSQVEKFEITQEEYDKRSDSVRAFKKRNKMGRFSDKAVSEPDPEYDFSTEAEGIKVGDRCEVEPEGTALAKRGVVRFVGTVQFKPGYWVGVQYDEPLGKHDGSVQGVSYFKCPDKYGAFLRPNKLKVGDYPEEDLFGDDDDEM</sequence>
<comment type="caution">
    <text evidence="6">The sequence shown here is derived from an EMBL/GenBank/DDBJ whole genome shotgun (WGS) entry which is preliminary data.</text>
</comment>
<dbReference type="SUPFAM" id="SSF74924">
    <property type="entry name" value="Cap-Gly domain"/>
    <property type="match status" value="1"/>
</dbReference>
<dbReference type="GO" id="GO:0007021">
    <property type="term" value="P:tubulin complex assembly"/>
    <property type="evidence" value="ECO:0007669"/>
    <property type="project" value="InterPro"/>
</dbReference>
<dbReference type="GO" id="GO:0035371">
    <property type="term" value="C:microtubule plus-end"/>
    <property type="evidence" value="ECO:0007669"/>
    <property type="project" value="TreeGrafter"/>
</dbReference>
<evidence type="ECO:0000256" key="2">
    <source>
        <dbReference type="ARBA" id="ARBA00022490"/>
    </source>
</evidence>
<protein>
    <recommendedName>
        <fullName evidence="5">CAP-Gly domain-containing protein</fullName>
    </recommendedName>
</protein>
<dbReference type="InterPro" id="IPR000938">
    <property type="entry name" value="CAP-Gly_domain"/>
</dbReference>
<dbReference type="InterPro" id="IPR045172">
    <property type="entry name" value="TBCB_Ubl"/>
</dbReference>
<dbReference type="InterPro" id="IPR000626">
    <property type="entry name" value="Ubiquitin-like_dom"/>
</dbReference>
<dbReference type="Gene3D" id="2.30.30.190">
    <property type="entry name" value="CAP Gly-rich-like domain"/>
    <property type="match status" value="1"/>
</dbReference>
<comment type="similarity">
    <text evidence="4">Belongs to the TBCB family.</text>
</comment>
<dbReference type="Pfam" id="PF01302">
    <property type="entry name" value="CAP_GLY"/>
    <property type="match status" value="1"/>
</dbReference>
<dbReference type="GO" id="GO:0005829">
    <property type="term" value="C:cytosol"/>
    <property type="evidence" value="ECO:0007669"/>
    <property type="project" value="UniProtKB-ARBA"/>
</dbReference>
<dbReference type="InterPro" id="IPR036859">
    <property type="entry name" value="CAP-Gly_dom_sf"/>
</dbReference>
<dbReference type="Pfam" id="PF14560">
    <property type="entry name" value="Ubiquitin_2"/>
    <property type="match status" value="1"/>
</dbReference>
<dbReference type="GO" id="GO:0043014">
    <property type="term" value="F:alpha-tubulin binding"/>
    <property type="evidence" value="ECO:0007669"/>
    <property type="project" value="InterPro"/>
</dbReference>
<dbReference type="GO" id="GO:0051010">
    <property type="term" value="F:microtubule plus-end binding"/>
    <property type="evidence" value="ECO:0007669"/>
    <property type="project" value="TreeGrafter"/>
</dbReference>
<reference evidence="6 7" key="1">
    <citation type="journal article" date="2019" name="Sci. Rep.">
        <title>Comparative genomics of chytrid fungi reveal insights into the obligate biotrophic and pathogenic lifestyle of Synchytrium endobioticum.</title>
        <authorList>
            <person name="van de Vossenberg B.T.L.H."/>
            <person name="Warris S."/>
            <person name="Nguyen H.D.T."/>
            <person name="van Gent-Pelzer M.P.E."/>
            <person name="Joly D.L."/>
            <person name="van de Geest H.C."/>
            <person name="Bonants P.J.M."/>
            <person name="Smith D.S."/>
            <person name="Levesque C.A."/>
            <person name="van der Lee T.A.J."/>
        </authorList>
    </citation>
    <scope>NUCLEOTIDE SEQUENCE [LARGE SCALE GENOMIC DNA]</scope>
    <source>
        <strain evidence="6 7">CBS 809.83</strain>
    </source>
</reference>
<evidence type="ECO:0000313" key="6">
    <source>
        <dbReference type="EMBL" id="TPX55706.1"/>
    </source>
</evidence>
<dbReference type="PROSITE" id="PS50245">
    <property type="entry name" value="CAP_GLY_2"/>
    <property type="match status" value="1"/>
</dbReference>
<dbReference type="SMART" id="SM01052">
    <property type="entry name" value="CAP_GLY"/>
    <property type="match status" value="1"/>
</dbReference>
<evidence type="ECO:0000256" key="4">
    <source>
        <dbReference type="ARBA" id="ARBA00025779"/>
    </source>
</evidence>
<dbReference type="AlphaFoldDB" id="A0A507DVX1"/>
<dbReference type="Gene3D" id="3.10.20.90">
    <property type="entry name" value="Phosphatidylinositol 3-kinase Catalytic Subunit, Chain A, domain 1"/>
    <property type="match status" value="1"/>
</dbReference>
<dbReference type="PROSITE" id="PS00845">
    <property type="entry name" value="CAP_GLY_1"/>
    <property type="match status" value="1"/>
</dbReference>
<dbReference type="STRING" id="109895.A0A507DVX1"/>
<organism evidence="6 7">
    <name type="scientific">Powellomyces hirtus</name>
    <dbReference type="NCBI Taxonomy" id="109895"/>
    <lineage>
        <taxon>Eukaryota</taxon>
        <taxon>Fungi</taxon>
        <taxon>Fungi incertae sedis</taxon>
        <taxon>Chytridiomycota</taxon>
        <taxon>Chytridiomycota incertae sedis</taxon>
        <taxon>Chytridiomycetes</taxon>
        <taxon>Spizellomycetales</taxon>
        <taxon>Powellomycetaceae</taxon>
        <taxon>Powellomyces</taxon>
    </lineage>
</organism>
<dbReference type="GO" id="GO:0005634">
    <property type="term" value="C:nucleus"/>
    <property type="evidence" value="ECO:0007669"/>
    <property type="project" value="TreeGrafter"/>
</dbReference>
<evidence type="ECO:0000256" key="1">
    <source>
        <dbReference type="ARBA" id="ARBA00004496"/>
    </source>
</evidence>
<dbReference type="FunFam" id="2.30.30.190:FF:000013">
    <property type="entry name" value="Tubulin-folding cofactor B"/>
    <property type="match status" value="1"/>
</dbReference>
<feature type="domain" description="CAP-Gly" evidence="5">
    <location>
        <begin position="178"/>
        <end position="220"/>
    </location>
</feature>
<dbReference type="PANTHER" id="PTHR18916:SF85">
    <property type="entry name" value="TUBULIN-FOLDING COFACTOR B"/>
    <property type="match status" value="1"/>
</dbReference>
<dbReference type="GO" id="GO:0031122">
    <property type="term" value="P:cytoplasmic microtubule organization"/>
    <property type="evidence" value="ECO:0007669"/>
    <property type="project" value="TreeGrafter"/>
</dbReference>
<comment type="subcellular location">
    <subcellularLocation>
        <location evidence="1">Cytoplasm</location>
    </subcellularLocation>
</comment>
<dbReference type="PANTHER" id="PTHR18916">
    <property type="entry name" value="DYNACTIN 1-RELATED MICROTUBULE-BINDING"/>
    <property type="match status" value="1"/>
</dbReference>
<dbReference type="Proteomes" id="UP000318582">
    <property type="component" value="Unassembled WGS sequence"/>
</dbReference>
<dbReference type="SUPFAM" id="SSF54236">
    <property type="entry name" value="Ubiquitin-like"/>
    <property type="match status" value="1"/>
</dbReference>
<keyword evidence="7" id="KW-1185">Reference proteome</keyword>
<evidence type="ECO:0000256" key="3">
    <source>
        <dbReference type="ARBA" id="ARBA00023186"/>
    </source>
</evidence>
<proteinExistence type="inferred from homology"/>
<dbReference type="GO" id="GO:0007023">
    <property type="term" value="P:post-chaperonin tubulin folding pathway"/>
    <property type="evidence" value="ECO:0007669"/>
    <property type="project" value="InterPro"/>
</dbReference>
<evidence type="ECO:0000313" key="7">
    <source>
        <dbReference type="Proteomes" id="UP000318582"/>
    </source>
</evidence>
<name>A0A507DVX1_9FUNG</name>
<gene>
    <name evidence="6" type="ORF">PhCBS80983_g05089</name>
</gene>
<dbReference type="GO" id="GO:0005938">
    <property type="term" value="C:cell cortex"/>
    <property type="evidence" value="ECO:0007669"/>
    <property type="project" value="TreeGrafter"/>
</dbReference>